<gene>
    <name evidence="12" type="ORF">JKV55_16235</name>
</gene>
<reference evidence="13" key="1">
    <citation type="submission" date="2021-01" db="EMBL/GenBank/DDBJ databases">
        <title>Genome public.</title>
        <authorList>
            <person name="Liu C."/>
            <person name="Sun Q."/>
        </authorList>
    </citation>
    <scope>NUCLEOTIDE SEQUENCE [LARGE SCALE GENOMIC DNA]</scope>
    <source>
        <strain evidence="13">CGMCC 1.18722</strain>
    </source>
</reference>
<accession>A0ABS1QVH0</accession>
<evidence type="ECO:0000256" key="8">
    <source>
        <dbReference type="ARBA" id="ARBA00022927"/>
    </source>
</evidence>
<evidence type="ECO:0000313" key="12">
    <source>
        <dbReference type="EMBL" id="MBL1378863.1"/>
    </source>
</evidence>
<dbReference type="Proteomes" id="UP000638570">
    <property type="component" value="Unassembled WGS sequence"/>
</dbReference>
<dbReference type="Pfam" id="PF02108">
    <property type="entry name" value="FliH"/>
    <property type="match status" value="1"/>
</dbReference>
<comment type="similarity">
    <text evidence="3">Belongs to the FliH family.</text>
</comment>
<keyword evidence="13" id="KW-1185">Reference proteome</keyword>
<feature type="domain" description="Flagellar assembly protein FliH/Type III secretion system HrpE" evidence="11">
    <location>
        <begin position="110"/>
        <end position="215"/>
    </location>
</feature>
<dbReference type="InterPro" id="IPR000563">
    <property type="entry name" value="Flag_FliH"/>
</dbReference>
<evidence type="ECO:0000256" key="7">
    <source>
        <dbReference type="ARBA" id="ARBA00022795"/>
    </source>
</evidence>
<dbReference type="InterPro" id="IPR051472">
    <property type="entry name" value="T3SS_Stator/FliH"/>
</dbReference>
<comment type="caution">
    <text evidence="12">The sequence shown here is derived from an EMBL/GenBank/DDBJ whole genome shotgun (WGS) entry which is preliminary data.</text>
</comment>
<protein>
    <recommendedName>
        <fullName evidence="4">Flagellar assembly protein FliH</fullName>
    </recommendedName>
</protein>
<dbReference type="InterPro" id="IPR018035">
    <property type="entry name" value="Flagellar_FliH/T3SS_HrpE"/>
</dbReference>
<dbReference type="PANTHER" id="PTHR34982:SF1">
    <property type="entry name" value="FLAGELLAR ASSEMBLY PROTEIN FLIH"/>
    <property type="match status" value="1"/>
</dbReference>
<comment type="function">
    <text evidence="1">Needed for flagellar regrowth and assembly.</text>
</comment>
<evidence type="ECO:0000256" key="4">
    <source>
        <dbReference type="ARBA" id="ARBA00016507"/>
    </source>
</evidence>
<feature type="compositionally biased region" description="Low complexity" evidence="10">
    <location>
        <begin position="40"/>
        <end position="56"/>
    </location>
</feature>
<keyword evidence="8" id="KW-0653">Protein transport</keyword>
<evidence type="ECO:0000256" key="3">
    <source>
        <dbReference type="ARBA" id="ARBA00006602"/>
    </source>
</evidence>
<evidence type="ECO:0000256" key="10">
    <source>
        <dbReference type="SAM" id="MobiDB-lite"/>
    </source>
</evidence>
<keyword evidence="6" id="KW-0963">Cytoplasm</keyword>
<evidence type="ECO:0000256" key="5">
    <source>
        <dbReference type="ARBA" id="ARBA00022448"/>
    </source>
</evidence>
<evidence type="ECO:0000256" key="2">
    <source>
        <dbReference type="ARBA" id="ARBA00004496"/>
    </source>
</evidence>
<name>A0ABS1QVH0_9GAMM</name>
<comment type="subcellular location">
    <subcellularLocation>
        <location evidence="2">Cytoplasm</location>
    </subcellularLocation>
</comment>
<organism evidence="12 13">
    <name type="scientific">Zobellella iuensis</name>
    <dbReference type="NCBI Taxonomy" id="2803811"/>
    <lineage>
        <taxon>Bacteria</taxon>
        <taxon>Pseudomonadati</taxon>
        <taxon>Pseudomonadota</taxon>
        <taxon>Gammaproteobacteria</taxon>
        <taxon>Aeromonadales</taxon>
        <taxon>Aeromonadaceae</taxon>
        <taxon>Zobellella</taxon>
    </lineage>
</organism>
<evidence type="ECO:0000256" key="1">
    <source>
        <dbReference type="ARBA" id="ARBA00003041"/>
    </source>
</evidence>
<keyword evidence="12" id="KW-0969">Cilium</keyword>
<dbReference type="RefSeq" id="WP_202087848.1">
    <property type="nucleotide sequence ID" value="NZ_JAERTZ010000026.1"/>
</dbReference>
<feature type="region of interest" description="Disordered" evidence="10">
    <location>
        <begin position="28"/>
        <end position="62"/>
    </location>
</feature>
<evidence type="ECO:0000256" key="6">
    <source>
        <dbReference type="ARBA" id="ARBA00022490"/>
    </source>
</evidence>
<keyword evidence="7" id="KW-1005">Bacterial flagellum biogenesis</keyword>
<dbReference type="EMBL" id="JAERTZ010000026">
    <property type="protein sequence ID" value="MBL1378863.1"/>
    <property type="molecule type" value="Genomic_DNA"/>
</dbReference>
<dbReference type="PRINTS" id="PR01003">
    <property type="entry name" value="FLGFLIH"/>
</dbReference>
<keyword evidence="12" id="KW-0966">Cell projection</keyword>
<dbReference type="PANTHER" id="PTHR34982">
    <property type="entry name" value="YOP PROTEINS TRANSLOCATION PROTEIN L"/>
    <property type="match status" value="1"/>
</dbReference>
<evidence type="ECO:0000256" key="9">
    <source>
        <dbReference type="ARBA" id="ARBA00023225"/>
    </source>
</evidence>
<evidence type="ECO:0000259" key="11">
    <source>
        <dbReference type="Pfam" id="PF02108"/>
    </source>
</evidence>
<keyword evidence="5" id="KW-0813">Transport</keyword>
<proteinExistence type="inferred from homology"/>
<keyword evidence="12" id="KW-0282">Flagellum</keyword>
<keyword evidence="9" id="KW-1006">Bacterial flagellum protein export</keyword>
<evidence type="ECO:0000313" key="13">
    <source>
        <dbReference type="Proteomes" id="UP000638570"/>
    </source>
</evidence>
<sequence>MKGPSGSKWPAGGYRRYRFPSLYGEADVGATAEQDEERFQQGFEQGYEQGLEQGRQAGYEAGMESGRQAGFEQGRQQGQAQLKELQRSLAEELRQWQSGAEQQWQQLSLSALRQQRQQICELVEQVSRRVIRTELTLNPQQVLAIVEEALKGIDPRVQELQLFLNPDDQRRLQALGITECQGWVLHTDPALAAGDCRIETETLTLEALTEERLQKGIARVSQGLEAADEPA</sequence>